<proteinExistence type="inferred from homology"/>
<dbReference type="OrthoDB" id="1689567at2759"/>
<comment type="similarity">
    <text evidence="2">Belongs to the CSC1 (TC 1.A.17) family.</text>
</comment>
<evidence type="ECO:0000313" key="16">
    <source>
        <dbReference type="Proteomes" id="UP000737018"/>
    </source>
</evidence>
<sequence length="791" mass="90472">MIQFEDVLSQSDSEKDLRKVVDPRLGDNCRFDSVRKECSFFYSSFASKSIQTLLNSIFQIDLRLNSKIYINGYTWRYGSFGGYQHSQCIHFPLEALKMPEPALIEHAGLDSAVYLRIYLVGLKIFVPIAFLAWSILVPVNWTNSTLEDATKFSNVTASNIDKLSISNIPTGSQRFWSHILMAYAFTFWTCYVLMKEYETVALMRLQFLASEKRRPDQFTVLVRNVPPDPDESTSELVEHFFLVNHPDHYLTHQVVYDANKLDKLVKKKKKLQNWLVYYENKYTRKSSQRPFMKTGFLGLWGKKVDAIDHHVSEVEKLSKEIAVERERITNNPKSIMPAAFVSFKTRWGAAVGAQTQQSKDPTIWLTEWAPEPRDVYWPNLAIPYVSLTVRRLIVAVAFFFLTFFFMIPIAFVQSLATIEGIEKAAPFLKSVIEMSFIKSVIQGFLPGIALKLFLIFLPAILMIMSKFEGFNSLSSLERRSATRYYIFNFVNVFLGSIIAGSAFEQLDSFIHQSANEIPKTIGVAIPMRATFFITYIMVDGWAGIAGEILMVKPLIMYHLKNFFLVKTEKDREEAMDPGSLGFNTGEPRIQFYFLLGLVYATVTPIILPFIIIFFSLAYVVFRHQIINVYNQEYESAAAFWPDVHGRVISALVISQVLLMGLMSTKEAALTTPFLIALPILTIWFNRFCKGRYEAAFVIYPLEEAMRKDTLERAKEPNLNLKGFLQNAYVHPVFKASEDEEDDEMNDDKWENESVIVPTKRQSRRNTPAPSKISGASSPPSLPEAVQELPQP</sequence>
<feature type="domain" description="CSC1/OSCA1-like cytosolic" evidence="14">
    <location>
        <begin position="217"/>
        <end position="379"/>
    </location>
</feature>
<evidence type="ECO:0000256" key="7">
    <source>
        <dbReference type="ARBA" id="ARBA00023065"/>
    </source>
</evidence>
<dbReference type="Pfam" id="PF13967">
    <property type="entry name" value="RSN1_TM"/>
    <property type="match status" value="1"/>
</dbReference>
<dbReference type="InterPro" id="IPR032880">
    <property type="entry name" value="CSC1/OSCA1-like_N"/>
</dbReference>
<feature type="transmembrane region" description="Helical" evidence="11">
    <location>
        <begin position="591"/>
        <end position="621"/>
    </location>
</feature>
<evidence type="ECO:0000256" key="11">
    <source>
        <dbReference type="SAM" id="Phobius"/>
    </source>
</evidence>
<gene>
    <name evidence="15" type="ORF">CMV_011474</name>
</gene>
<evidence type="ECO:0000256" key="9">
    <source>
        <dbReference type="ARBA" id="ARBA00023303"/>
    </source>
</evidence>
<keyword evidence="6 11" id="KW-1133">Transmembrane helix</keyword>
<keyword evidence="4 11" id="KW-0812">Transmembrane</keyword>
<dbReference type="InterPro" id="IPR045122">
    <property type="entry name" value="Csc1-like"/>
</dbReference>
<accession>A0A8J4RAX3</accession>
<dbReference type="PANTHER" id="PTHR13018:SF93">
    <property type="entry name" value="PROTEIN OSCA1"/>
    <property type="match status" value="1"/>
</dbReference>
<name>A0A8J4RAX3_9ROSI</name>
<evidence type="ECO:0000256" key="10">
    <source>
        <dbReference type="SAM" id="MobiDB-lite"/>
    </source>
</evidence>
<feature type="transmembrane region" description="Helical" evidence="11">
    <location>
        <begin position="484"/>
        <end position="503"/>
    </location>
</feature>
<feature type="transmembrane region" description="Helical" evidence="11">
    <location>
        <begin position="667"/>
        <end position="684"/>
    </location>
</feature>
<keyword evidence="16" id="KW-1185">Reference proteome</keyword>
<dbReference type="Pfam" id="PF02714">
    <property type="entry name" value="RSN1_7TM"/>
    <property type="match status" value="1"/>
</dbReference>
<dbReference type="GO" id="GO:0005227">
    <property type="term" value="F:calcium-activated cation channel activity"/>
    <property type="evidence" value="ECO:0007669"/>
    <property type="project" value="InterPro"/>
</dbReference>
<keyword evidence="8 11" id="KW-0472">Membrane</keyword>
<keyword evidence="7" id="KW-0406">Ion transport</keyword>
<reference evidence="15" key="1">
    <citation type="submission" date="2020-03" db="EMBL/GenBank/DDBJ databases">
        <title>Castanea mollissima Vanexum genome sequencing.</title>
        <authorList>
            <person name="Staton M."/>
        </authorList>
    </citation>
    <scope>NUCLEOTIDE SEQUENCE</scope>
    <source>
        <tissue evidence="15">Leaf</tissue>
    </source>
</reference>
<evidence type="ECO:0000256" key="3">
    <source>
        <dbReference type="ARBA" id="ARBA00022448"/>
    </source>
</evidence>
<feature type="transmembrane region" description="Helical" evidence="11">
    <location>
        <begin position="532"/>
        <end position="551"/>
    </location>
</feature>
<evidence type="ECO:0000259" key="14">
    <source>
        <dbReference type="Pfam" id="PF14703"/>
    </source>
</evidence>
<evidence type="ECO:0000256" key="2">
    <source>
        <dbReference type="ARBA" id="ARBA00007779"/>
    </source>
</evidence>
<evidence type="ECO:0000256" key="6">
    <source>
        <dbReference type="ARBA" id="ARBA00022989"/>
    </source>
</evidence>
<comment type="subcellular location">
    <subcellularLocation>
        <location evidence="1">Membrane</location>
        <topology evidence="1">Multi-pass membrane protein</topology>
    </subcellularLocation>
</comment>
<keyword evidence="5" id="KW-0106">Calcium</keyword>
<evidence type="ECO:0000259" key="13">
    <source>
        <dbReference type="Pfam" id="PF13967"/>
    </source>
</evidence>
<feature type="transmembrane region" description="Helical" evidence="11">
    <location>
        <begin position="175"/>
        <end position="194"/>
    </location>
</feature>
<feature type="region of interest" description="Disordered" evidence="10">
    <location>
        <begin position="737"/>
        <end position="791"/>
    </location>
</feature>
<protein>
    <recommendedName>
        <fullName evidence="17">Calcium permeable stress-gated cation channel 1</fullName>
    </recommendedName>
</protein>
<evidence type="ECO:0000256" key="1">
    <source>
        <dbReference type="ARBA" id="ARBA00004141"/>
    </source>
</evidence>
<feature type="transmembrane region" description="Helical" evidence="11">
    <location>
        <begin position="392"/>
        <end position="416"/>
    </location>
</feature>
<feature type="domain" description="CSC1/OSCA1-like 7TM region" evidence="12">
    <location>
        <begin position="390"/>
        <end position="662"/>
    </location>
</feature>
<dbReference type="PANTHER" id="PTHR13018">
    <property type="entry name" value="PROBABLE MEMBRANE PROTEIN DUF221-RELATED"/>
    <property type="match status" value="1"/>
</dbReference>
<feature type="domain" description="CSC1/OSCA1-like N-terminal transmembrane" evidence="13">
    <location>
        <begin position="84"/>
        <end position="196"/>
    </location>
</feature>
<evidence type="ECO:0000256" key="5">
    <source>
        <dbReference type="ARBA" id="ARBA00022837"/>
    </source>
</evidence>
<organism evidence="15 16">
    <name type="scientific">Castanea mollissima</name>
    <name type="common">Chinese chestnut</name>
    <dbReference type="NCBI Taxonomy" id="60419"/>
    <lineage>
        <taxon>Eukaryota</taxon>
        <taxon>Viridiplantae</taxon>
        <taxon>Streptophyta</taxon>
        <taxon>Embryophyta</taxon>
        <taxon>Tracheophyta</taxon>
        <taxon>Spermatophyta</taxon>
        <taxon>Magnoliopsida</taxon>
        <taxon>eudicotyledons</taxon>
        <taxon>Gunneridae</taxon>
        <taxon>Pentapetalae</taxon>
        <taxon>rosids</taxon>
        <taxon>fabids</taxon>
        <taxon>Fagales</taxon>
        <taxon>Fagaceae</taxon>
        <taxon>Castanea</taxon>
    </lineage>
</organism>
<evidence type="ECO:0000256" key="8">
    <source>
        <dbReference type="ARBA" id="ARBA00023136"/>
    </source>
</evidence>
<dbReference type="AlphaFoldDB" id="A0A8J4RAX3"/>
<evidence type="ECO:0000313" key="15">
    <source>
        <dbReference type="EMBL" id="KAF3964209.1"/>
    </source>
</evidence>
<dbReference type="Proteomes" id="UP000737018">
    <property type="component" value="Unassembled WGS sequence"/>
</dbReference>
<evidence type="ECO:0000256" key="4">
    <source>
        <dbReference type="ARBA" id="ARBA00022692"/>
    </source>
</evidence>
<evidence type="ECO:0000259" key="12">
    <source>
        <dbReference type="Pfam" id="PF02714"/>
    </source>
</evidence>
<feature type="transmembrane region" description="Helical" evidence="11">
    <location>
        <begin position="113"/>
        <end position="136"/>
    </location>
</feature>
<keyword evidence="3" id="KW-0813">Transport</keyword>
<feature type="compositionally biased region" description="Polar residues" evidence="10">
    <location>
        <begin position="764"/>
        <end position="778"/>
    </location>
</feature>
<comment type="caution">
    <text evidence="15">The sequence shown here is derived from an EMBL/GenBank/DDBJ whole genome shotgun (WGS) entry which is preliminary data.</text>
</comment>
<dbReference type="Pfam" id="PF14703">
    <property type="entry name" value="PHM7_cyt"/>
    <property type="match status" value="1"/>
</dbReference>
<dbReference type="InterPro" id="IPR027815">
    <property type="entry name" value="CSC1/OSCA1-like_cyt"/>
</dbReference>
<dbReference type="EMBL" id="JRKL02001401">
    <property type="protein sequence ID" value="KAF3964209.1"/>
    <property type="molecule type" value="Genomic_DNA"/>
</dbReference>
<feature type="transmembrane region" description="Helical" evidence="11">
    <location>
        <begin position="436"/>
        <end position="463"/>
    </location>
</feature>
<dbReference type="InterPro" id="IPR003864">
    <property type="entry name" value="CSC1/OSCA1-like_7TM"/>
</dbReference>
<evidence type="ECO:0008006" key="17">
    <source>
        <dbReference type="Google" id="ProtNLM"/>
    </source>
</evidence>
<dbReference type="GO" id="GO:0005886">
    <property type="term" value="C:plasma membrane"/>
    <property type="evidence" value="ECO:0007669"/>
    <property type="project" value="TreeGrafter"/>
</dbReference>
<keyword evidence="9" id="KW-0407">Ion channel</keyword>